<dbReference type="PANTHER" id="PTHR46481">
    <property type="entry name" value="ZINC FINGER BED DOMAIN-CONTAINING PROTEIN 4"/>
    <property type="match status" value="1"/>
</dbReference>
<comment type="caution">
    <text evidence="10">The sequence shown here is derived from an EMBL/GenBank/DDBJ whole genome shotgun (WGS) entry which is preliminary data.</text>
</comment>
<evidence type="ECO:0000259" key="9">
    <source>
        <dbReference type="PROSITE" id="PS50808"/>
    </source>
</evidence>
<evidence type="ECO:0000256" key="2">
    <source>
        <dbReference type="ARBA" id="ARBA00022723"/>
    </source>
</evidence>
<name>A0AAE0FZV1_9CHLO</name>
<dbReference type="GO" id="GO:0008270">
    <property type="term" value="F:zinc ion binding"/>
    <property type="evidence" value="ECO:0007669"/>
    <property type="project" value="UniProtKB-KW"/>
</dbReference>
<evidence type="ECO:0000256" key="8">
    <source>
        <dbReference type="PROSITE-ProRule" id="PRU00027"/>
    </source>
</evidence>
<keyword evidence="7" id="KW-0539">Nucleus</keyword>
<dbReference type="SUPFAM" id="SSF57667">
    <property type="entry name" value="beta-beta-alpha zinc fingers"/>
    <property type="match status" value="1"/>
</dbReference>
<evidence type="ECO:0000256" key="3">
    <source>
        <dbReference type="ARBA" id="ARBA00022771"/>
    </source>
</evidence>
<dbReference type="GO" id="GO:0009791">
    <property type="term" value="P:post-embryonic development"/>
    <property type="evidence" value="ECO:0007669"/>
    <property type="project" value="UniProtKB-ARBA"/>
</dbReference>
<comment type="subcellular location">
    <subcellularLocation>
        <location evidence="1">Nucleus</location>
    </subcellularLocation>
</comment>
<dbReference type="EMBL" id="LGRX02011290">
    <property type="protein sequence ID" value="KAK3269081.1"/>
    <property type="molecule type" value="Genomic_DNA"/>
</dbReference>
<feature type="non-terminal residue" evidence="10">
    <location>
        <position position="634"/>
    </location>
</feature>
<dbReference type="InterPro" id="IPR052035">
    <property type="entry name" value="ZnF_BED_domain_contain"/>
</dbReference>
<proteinExistence type="predicted"/>
<dbReference type="AlphaFoldDB" id="A0AAE0FZV1"/>
<evidence type="ECO:0000313" key="11">
    <source>
        <dbReference type="Proteomes" id="UP001190700"/>
    </source>
</evidence>
<dbReference type="Proteomes" id="UP001190700">
    <property type="component" value="Unassembled WGS sequence"/>
</dbReference>
<evidence type="ECO:0000256" key="5">
    <source>
        <dbReference type="ARBA" id="ARBA00023015"/>
    </source>
</evidence>
<accession>A0AAE0FZV1</accession>
<keyword evidence="5" id="KW-0805">Transcription regulation</keyword>
<organism evidence="10 11">
    <name type="scientific">Cymbomonas tetramitiformis</name>
    <dbReference type="NCBI Taxonomy" id="36881"/>
    <lineage>
        <taxon>Eukaryota</taxon>
        <taxon>Viridiplantae</taxon>
        <taxon>Chlorophyta</taxon>
        <taxon>Pyramimonadophyceae</taxon>
        <taxon>Pyramimonadales</taxon>
        <taxon>Pyramimonadaceae</taxon>
        <taxon>Cymbomonas</taxon>
    </lineage>
</organism>
<keyword evidence="2" id="KW-0479">Metal-binding</keyword>
<dbReference type="SUPFAM" id="SSF53098">
    <property type="entry name" value="Ribonuclease H-like"/>
    <property type="match status" value="1"/>
</dbReference>
<evidence type="ECO:0000313" key="10">
    <source>
        <dbReference type="EMBL" id="KAK3269081.1"/>
    </source>
</evidence>
<keyword evidence="6" id="KW-0804">Transcription</keyword>
<dbReference type="PANTHER" id="PTHR46481:SF10">
    <property type="entry name" value="ZINC FINGER BED DOMAIN-CONTAINING PROTEIN 39"/>
    <property type="match status" value="1"/>
</dbReference>
<dbReference type="GO" id="GO:0003677">
    <property type="term" value="F:DNA binding"/>
    <property type="evidence" value="ECO:0007669"/>
    <property type="project" value="InterPro"/>
</dbReference>
<evidence type="ECO:0000256" key="6">
    <source>
        <dbReference type="ARBA" id="ARBA00023163"/>
    </source>
</evidence>
<feature type="domain" description="BED-type" evidence="9">
    <location>
        <begin position="12"/>
        <end position="69"/>
    </location>
</feature>
<dbReference type="GO" id="GO:0005634">
    <property type="term" value="C:nucleus"/>
    <property type="evidence" value="ECO:0007669"/>
    <property type="project" value="UniProtKB-SubCell"/>
</dbReference>
<keyword evidence="3 8" id="KW-0863">Zinc-finger</keyword>
<dbReference type="InterPro" id="IPR012337">
    <property type="entry name" value="RNaseH-like_sf"/>
</dbReference>
<dbReference type="SMART" id="SM00614">
    <property type="entry name" value="ZnF_BED"/>
    <property type="match status" value="1"/>
</dbReference>
<keyword evidence="4" id="KW-0862">Zinc</keyword>
<gene>
    <name evidence="10" type="ORF">CYMTET_22453</name>
</gene>
<dbReference type="InterPro" id="IPR036236">
    <property type="entry name" value="Znf_C2H2_sf"/>
</dbReference>
<reference evidence="10 11" key="1">
    <citation type="journal article" date="2015" name="Genome Biol. Evol.">
        <title>Comparative Genomics of a Bacterivorous Green Alga Reveals Evolutionary Causalities and Consequences of Phago-Mixotrophic Mode of Nutrition.</title>
        <authorList>
            <person name="Burns J.A."/>
            <person name="Paasch A."/>
            <person name="Narechania A."/>
            <person name="Kim E."/>
        </authorList>
    </citation>
    <scope>NUCLEOTIDE SEQUENCE [LARGE SCALE GENOMIC DNA]</scope>
    <source>
        <strain evidence="10 11">PLY_AMNH</strain>
    </source>
</reference>
<evidence type="ECO:0000256" key="7">
    <source>
        <dbReference type="ARBA" id="ARBA00023242"/>
    </source>
</evidence>
<keyword evidence="11" id="KW-1185">Reference proteome</keyword>
<protein>
    <recommendedName>
        <fullName evidence="9">BED-type domain-containing protein</fullName>
    </recommendedName>
</protein>
<sequence length="634" mass="70953">MPRDGFEEPGHNLRSTYWQFYRIRKEGQKICEVLCKLCPEGTSPTPYCGNTTNLRTHLQHYHQDAAYKLQESDAGSQGDSTGLLEGKSSVKRGCIDALLPRPSAEQRDRIHRRVTLWLLRSSGRPLTLPVRDADVRGIFEEIFKEGYTPPCYHTVIDILLSLSAEVKVKVMEALKKSLDLGIPPSIAGDIWSEGGIAIFGVLVYWIDADFNYFERVLAAIPFSAVRHTGEELERATKEACSAIGIGKYGTLNADVFEDTVVDFVHCTVSDNATNIVKGWESFDGHECNCHTLTLCVHTYLAADGVKEVFKKLRGMTGHFNHSVLGCKVLNDIQKTHQLPESKPPQDNDTRSGWGGAFKQAKWFLENKVAVQVYDIESLTKAATAVPIVDGSVYKDHRLHDFEWDIVRESVYILAYAAQAVDFLQGTSYPTASLVLPLVGRLAQMAHANSTLKYAGKAVLVLNEQVAHARQLLYKEIEKRYFNGLMDCKLEDFAVATLLDPRYKSFKFKNTQRWMRGNLTRDQAVSFLRKAFDADWKPATIESTDSGEKRKCNDGTSKKVTVASFLSDSDSEDDGGGEPVAGTDDLLVVDELAEYLAIVDARPEIALLDWWREHQSSPAFPMLPGWLVNSWLCLQ</sequence>
<dbReference type="PROSITE" id="PS50808">
    <property type="entry name" value="ZF_BED"/>
    <property type="match status" value="1"/>
</dbReference>
<evidence type="ECO:0000256" key="4">
    <source>
        <dbReference type="ARBA" id="ARBA00022833"/>
    </source>
</evidence>
<dbReference type="InterPro" id="IPR003656">
    <property type="entry name" value="Znf_BED"/>
</dbReference>
<evidence type="ECO:0000256" key="1">
    <source>
        <dbReference type="ARBA" id="ARBA00004123"/>
    </source>
</evidence>